<feature type="region of interest" description="Disordered" evidence="1">
    <location>
        <begin position="1"/>
        <end position="23"/>
    </location>
</feature>
<sequence length="68" mass="7753">MPDDRLPSAAHYPVPQPETGEDPRFTRGLLFDVARRIEDAGYPPISAGRDLVRLMEALFAFCYRDESR</sequence>
<organism evidence="2 3">
    <name type="scientific">Kitasatospora paranensis</name>
    <dbReference type="NCBI Taxonomy" id="258053"/>
    <lineage>
        <taxon>Bacteria</taxon>
        <taxon>Bacillati</taxon>
        <taxon>Actinomycetota</taxon>
        <taxon>Actinomycetes</taxon>
        <taxon>Kitasatosporales</taxon>
        <taxon>Streptomycetaceae</taxon>
        <taxon>Kitasatospora</taxon>
    </lineage>
</organism>
<reference evidence="3" key="1">
    <citation type="journal article" date="2019" name="Int. J. Syst. Evol. Microbiol.">
        <title>The Global Catalogue of Microorganisms (GCM) 10K type strain sequencing project: providing services to taxonomists for standard genome sequencing and annotation.</title>
        <authorList>
            <consortium name="The Broad Institute Genomics Platform"/>
            <consortium name="The Broad Institute Genome Sequencing Center for Infectious Disease"/>
            <person name="Wu L."/>
            <person name="Ma J."/>
        </authorList>
    </citation>
    <scope>NUCLEOTIDE SEQUENCE [LARGE SCALE GENOMIC DNA]</scope>
    <source>
        <strain evidence="3">CGMCC 1.12859</strain>
    </source>
</reference>
<evidence type="ECO:0000313" key="2">
    <source>
        <dbReference type="EMBL" id="MFC7178427.1"/>
    </source>
</evidence>
<comment type="caution">
    <text evidence="2">The sequence shown here is derived from an EMBL/GenBank/DDBJ whole genome shotgun (WGS) entry which is preliminary data.</text>
</comment>
<evidence type="ECO:0000313" key="3">
    <source>
        <dbReference type="Proteomes" id="UP001596435"/>
    </source>
</evidence>
<evidence type="ECO:0000256" key="1">
    <source>
        <dbReference type="SAM" id="MobiDB-lite"/>
    </source>
</evidence>
<gene>
    <name evidence="2" type="ORF">ACFQMG_02480</name>
</gene>
<dbReference type="RefSeq" id="WP_345707402.1">
    <property type="nucleotide sequence ID" value="NZ_BAABKV010000001.1"/>
</dbReference>
<protein>
    <submittedName>
        <fullName evidence="2">Uncharacterized protein</fullName>
    </submittedName>
</protein>
<dbReference type="Proteomes" id="UP001596435">
    <property type="component" value="Unassembled WGS sequence"/>
</dbReference>
<dbReference type="EMBL" id="JBHTAJ010000003">
    <property type="protein sequence ID" value="MFC7178427.1"/>
    <property type="molecule type" value="Genomic_DNA"/>
</dbReference>
<name>A0ABW2FQY7_9ACTN</name>
<keyword evidence="3" id="KW-1185">Reference proteome</keyword>
<proteinExistence type="predicted"/>
<accession>A0ABW2FQY7</accession>